<sequence length="69" mass="8355">MESIELFFANWLIDFREIYYCNEENTQQICLRPYFVLLYGLRHRSQSLHVNANIIYIFICDSRCSLLLT</sequence>
<name>A0A2G5DNV7_AQUCA</name>
<dbReference type="InParanoid" id="A0A2G5DNV7"/>
<proteinExistence type="predicted"/>
<dbReference type="Proteomes" id="UP000230069">
    <property type="component" value="Unassembled WGS sequence"/>
</dbReference>
<reference evidence="1 2" key="1">
    <citation type="submission" date="2017-09" db="EMBL/GenBank/DDBJ databases">
        <title>WGS assembly of Aquilegia coerulea Goldsmith.</title>
        <authorList>
            <person name="Hodges S."/>
            <person name="Kramer E."/>
            <person name="Nordborg M."/>
            <person name="Tomkins J."/>
            <person name="Borevitz J."/>
            <person name="Derieg N."/>
            <person name="Yan J."/>
            <person name="Mihaltcheva S."/>
            <person name="Hayes R.D."/>
            <person name="Rokhsar D."/>
        </authorList>
    </citation>
    <scope>NUCLEOTIDE SEQUENCE [LARGE SCALE GENOMIC DNA]</scope>
    <source>
        <strain evidence="2">cv. Goldsmith</strain>
    </source>
</reference>
<protein>
    <submittedName>
        <fullName evidence="1">Uncharacterized protein</fullName>
    </submittedName>
</protein>
<keyword evidence="2" id="KW-1185">Reference proteome</keyword>
<organism evidence="1 2">
    <name type="scientific">Aquilegia coerulea</name>
    <name type="common">Rocky mountain columbine</name>
    <dbReference type="NCBI Taxonomy" id="218851"/>
    <lineage>
        <taxon>Eukaryota</taxon>
        <taxon>Viridiplantae</taxon>
        <taxon>Streptophyta</taxon>
        <taxon>Embryophyta</taxon>
        <taxon>Tracheophyta</taxon>
        <taxon>Spermatophyta</taxon>
        <taxon>Magnoliopsida</taxon>
        <taxon>Ranunculales</taxon>
        <taxon>Ranunculaceae</taxon>
        <taxon>Thalictroideae</taxon>
        <taxon>Aquilegia</taxon>
    </lineage>
</organism>
<dbReference type="EMBL" id="KZ305034">
    <property type="protein sequence ID" value="PIA45178.1"/>
    <property type="molecule type" value="Genomic_DNA"/>
</dbReference>
<accession>A0A2G5DNV7</accession>
<evidence type="ECO:0000313" key="1">
    <source>
        <dbReference type="EMBL" id="PIA45178.1"/>
    </source>
</evidence>
<dbReference type="AlphaFoldDB" id="A0A2G5DNV7"/>
<gene>
    <name evidence="1" type="ORF">AQUCO_01700605v1</name>
</gene>
<evidence type="ECO:0000313" key="2">
    <source>
        <dbReference type="Proteomes" id="UP000230069"/>
    </source>
</evidence>